<dbReference type="AlphaFoldDB" id="A0A4S8JN43"/>
<evidence type="ECO:0000256" key="1">
    <source>
        <dbReference type="SAM" id="MobiDB-lite"/>
    </source>
</evidence>
<protein>
    <submittedName>
        <fullName evidence="2">Uncharacterized protein</fullName>
    </submittedName>
</protein>
<feature type="compositionally biased region" description="Basic and acidic residues" evidence="1">
    <location>
        <begin position="156"/>
        <end position="177"/>
    </location>
</feature>
<feature type="region of interest" description="Disordered" evidence="1">
    <location>
        <begin position="37"/>
        <end position="87"/>
    </location>
</feature>
<proteinExistence type="predicted"/>
<feature type="compositionally biased region" description="Polar residues" evidence="1">
    <location>
        <begin position="1"/>
        <end position="13"/>
    </location>
</feature>
<feature type="region of interest" description="Disordered" evidence="1">
    <location>
        <begin position="128"/>
        <end position="178"/>
    </location>
</feature>
<dbReference type="EMBL" id="PYDT01000004">
    <property type="protein sequence ID" value="THU62884.1"/>
    <property type="molecule type" value="Genomic_DNA"/>
</dbReference>
<feature type="compositionally biased region" description="Pro residues" evidence="1">
    <location>
        <begin position="50"/>
        <end position="66"/>
    </location>
</feature>
<evidence type="ECO:0000313" key="3">
    <source>
        <dbReference type="Proteomes" id="UP000317650"/>
    </source>
</evidence>
<dbReference type="Proteomes" id="UP000317650">
    <property type="component" value="Chromosome 1"/>
</dbReference>
<keyword evidence="3" id="KW-1185">Reference proteome</keyword>
<sequence length="331" mass="34680">MMNNCILSHSHTIPSHHLEMSPPPSLWPSNATCAAKKEITTCLPHSTPSSSPPPPPPPPSPTPPRPCSSSDHTIRASRPPSGVLQTAGGHVETRPMLHGLRQLDQTARAVVAEVDRHGVVRVGQDIEGPREVPQRGGHGVGVEPPLHAALCPPPGFRREYHELGAPREPAGEGDHLVLRGVPGVEGEHRELRSLGGPRELNPSHGDGADDVEHGVEARVGEQQAVAAVDDGGAPMEGEELEAAFTEAAAGRAREPGLLARAVAAAVEDSGGEQGKPPPEVVVGDKAVPFPGDAAKSEQGLDGEPGEDLKAHVVAHGCFTAVIGIIKWRRKY</sequence>
<accession>A0A4S8JN43</accession>
<comment type="caution">
    <text evidence="2">The sequence shown here is derived from an EMBL/GenBank/DDBJ whole genome shotgun (WGS) entry which is preliminary data.</text>
</comment>
<name>A0A4S8JN43_MUSBA</name>
<feature type="region of interest" description="Disordered" evidence="1">
    <location>
        <begin position="267"/>
        <end position="304"/>
    </location>
</feature>
<evidence type="ECO:0000313" key="2">
    <source>
        <dbReference type="EMBL" id="THU62884.1"/>
    </source>
</evidence>
<reference evidence="2 3" key="1">
    <citation type="journal article" date="2019" name="Nat. Plants">
        <title>Genome sequencing of Musa balbisiana reveals subgenome evolution and function divergence in polyploid bananas.</title>
        <authorList>
            <person name="Yao X."/>
        </authorList>
    </citation>
    <scope>NUCLEOTIDE SEQUENCE [LARGE SCALE GENOMIC DNA]</scope>
    <source>
        <strain evidence="3">cv. DH-PKW</strain>
        <tissue evidence="2">Leaves</tissue>
    </source>
</reference>
<gene>
    <name evidence="2" type="ORF">C4D60_Mb01t09860</name>
</gene>
<feature type="region of interest" description="Disordered" evidence="1">
    <location>
        <begin position="1"/>
        <end position="23"/>
    </location>
</feature>
<organism evidence="2 3">
    <name type="scientific">Musa balbisiana</name>
    <name type="common">Banana</name>
    <dbReference type="NCBI Taxonomy" id="52838"/>
    <lineage>
        <taxon>Eukaryota</taxon>
        <taxon>Viridiplantae</taxon>
        <taxon>Streptophyta</taxon>
        <taxon>Embryophyta</taxon>
        <taxon>Tracheophyta</taxon>
        <taxon>Spermatophyta</taxon>
        <taxon>Magnoliopsida</taxon>
        <taxon>Liliopsida</taxon>
        <taxon>Zingiberales</taxon>
        <taxon>Musaceae</taxon>
        <taxon>Musa</taxon>
    </lineage>
</organism>